<keyword evidence="2" id="KW-1185">Reference proteome</keyword>
<comment type="caution">
    <text evidence="1">The sequence shown here is derived from an EMBL/GenBank/DDBJ whole genome shotgun (WGS) entry which is preliminary data.</text>
</comment>
<dbReference type="Proteomes" id="UP000295496">
    <property type="component" value="Unassembled WGS sequence"/>
</dbReference>
<accession>A0A4R1L0Z2</accession>
<name>A0A4R1L0Z2_9PAST</name>
<reference evidence="1 2" key="1">
    <citation type="submission" date="2019-03" db="EMBL/GenBank/DDBJ databases">
        <title>Genomic Encyclopedia of Type Strains, Phase IV (KMG-IV): sequencing the most valuable type-strain genomes for metagenomic binning, comparative biology and taxonomic classification.</title>
        <authorList>
            <person name="Goeker M."/>
        </authorList>
    </citation>
    <scope>NUCLEOTIDE SEQUENCE [LARGE SCALE GENOMIC DNA]</scope>
    <source>
        <strain evidence="1 2">DSM 10053</strain>
    </source>
</reference>
<dbReference type="EMBL" id="SMGJ01000003">
    <property type="protein sequence ID" value="TCK69949.1"/>
    <property type="molecule type" value="Genomic_DNA"/>
</dbReference>
<dbReference type="AlphaFoldDB" id="A0A4R1L0Z2"/>
<evidence type="ECO:0000313" key="1">
    <source>
        <dbReference type="EMBL" id="TCK69949.1"/>
    </source>
</evidence>
<evidence type="ECO:0000313" key="2">
    <source>
        <dbReference type="Proteomes" id="UP000295496"/>
    </source>
</evidence>
<gene>
    <name evidence="1" type="ORF">EV692_1171</name>
</gene>
<proteinExistence type="predicted"/>
<protein>
    <submittedName>
        <fullName evidence="1">Uncharacterized protein</fullName>
    </submittedName>
</protein>
<sequence>MKYYELNKNSPYYSYMQNTSVENSLTTEEKDYLYRTQLAGILFGMYEQCHYSEDEKNYAIYAILNKVDSETAFNNMQRADGLSEVDFVAVNNKQIAYHHLVKAGIL</sequence>
<organism evidence="1 2">
    <name type="scientific">Lonepinella koalarum</name>
    <dbReference type="NCBI Taxonomy" id="53417"/>
    <lineage>
        <taxon>Bacteria</taxon>
        <taxon>Pseudomonadati</taxon>
        <taxon>Pseudomonadota</taxon>
        <taxon>Gammaproteobacteria</taxon>
        <taxon>Pasteurellales</taxon>
        <taxon>Pasteurellaceae</taxon>
        <taxon>Lonepinella</taxon>
    </lineage>
</organism>
<dbReference type="RefSeq" id="WP_132301467.1">
    <property type="nucleotide sequence ID" value="NZ_CP170642.1"/>
</dbReference>